<evidence type="ECO:0000313" key="2">
    <source>
        <dbReference type="Proteomes" id="UP000324832"/>
    </source>
</evidence>
<dbReference type="EMBL" id="FZQP02000793">
    <property type="protein sequence ID" value="VVC90456.1"/>
    <property type="molecule type" value="Genomic_DNA"/>
</dbReference>
<keyword evidence="2" id="KW-1185">Reference proteome</keyword>
<proteinExistence type="predicted"/>
<protein>
    <submittedName>
        <fullName evidence="1">Uncharacterized protein</fullName>
    </submittedName>
</protein>
<reference evidence="1 2" key="1">
    <citation type="submission" date="2017-07" db="EMBL/GenBank/DDBJ databases">
        <authorList>
            <person name="Talla V."/>
            <person name="Backstrom N."/>
        </authorList>
    </citation>
    <scope>NUCLEOTIDE SEQUENCE [LARGE SCALE GENOMIC DNA]</scope>
</reference>
<sequence length="44" mass="5470">MYHCVNLKKSYTCFNLFDSFHIYNVMYKRYQGLRTIRHSNGWFS</sequence>
<evidence type="ECO:0000313" key="1">
    <source>
        <dbReference type="EMBL" id="VVC90456.1"/>
    </source>
</evidence>
<dbReference type="Proteomes" id="UP000324832">
    <property type="component" value="Unassembled WGS sequence"/>
</dbReference>
<dbReference type="AlphaFoldDB" id="A0A5E4PYH9"/>
<organism evidence="1 2">
    <name type="scientific">Leptidea sinapis</name>
    <dbReference type="NCBI Taxonomy" id="189913"/>
    <lineage>
        <taxon>Eukaryota</taxon>
        <taxon>Metazoa</taxon>
        <taxon>Ecdysozoa</taxon>
        <taxon>Arthropoda</taxon>
        <taxon>Hexapoda</taxon>
        <taxon>Insecta</taxon>
        <taxon>Pterygota</taxon>
        <taxon>Neoptera</taxon>
        <taxon>Endopterygota</taxon>
        <taxon>Lepidoptera</taxon>
        <taxon>Glossata</taxon>
        <taxon>Ditrysia</taxon>
        <taxon>Papilionoidea</taxon>
        <taxon>Pieridae</taxon>
        <taxon>Dismorphiinae</taxon>
        <taxon>Leptidea</taxon>
    </lineage>
</organism>
<name>A0A5E4PYH9_9NEOP</name>
<gene>
    <name evidence="1" type="ORF">LSINAPIS_LOCUS3358</name>
</gene>
<accession>A0A5E4PYH9</accession>